<dbReference type="PANTHER" id="PTHR47135">
    <property type="entry name" value="FIBRONECTIN TYPE III DOMAIN-CONTAINING PROTEIN 7"/>
    <property type="match status" value="1"/>
</dbReference>
<sequence length="651" mass="69354">MAGRPEKHLPLIRFTLLCLKMVISSKTAPEIPTIDQAYSKISNSITVEWTTVPGATSYLLTAEDGDTTIETTVANSPGTVTGLKAATLYQITIRSVSASGRSPASPPKQAKTVLAAPILEVSSPSPDSILVSWDAVYMAIGFSVSVMQANGLGRIWKENTTNTSLTFSSLDAGTLYTIKAYAWNANGIPGDDSTRNQRTIACAPGRVMIQEEPPGHLSVAWSNVELGDYYVAFVKSDDGLEVHCNTSLTQCNFLSECGFTYFISVFAYNKAGQSPLGDVFNYTTAPCCPSDISPVLVSSDRVEIAWSPVRGAELYETKAIAGYSVVACNDTAPACTLSALDCDTKYNVTVYSFSEVRGSNLSCSSHFITTAPCSPEIKNISKDAFSMINVHWRSTNEGATYTVTAQGKKGLFRCSSTGETCRMGGLPCGSVFSVTAVAETQAGKSLPSYSVPLETVPCCPAGLTAAQVTQSIINVSWTIGAVAQTYVTVLESYIGQSKCHTHQNHCLLGCIACGINYTVALKAISPTGLTADCAYQSYSSSVCCPLGVKLYRLGPNGIRIYWQASRGSANYSTDLYGSKGIFTCAPHTGLSFCDITNIPCGDVYTVMVSPVAETGLKLTFCPKKIYSVTCSGSTLGMVIYRGKRNDTVSPR</sequence>
<reference evidence="3" key="3">
    <citation type="submission" date="2025-09" db="UniProtKB">
        <authorList>
            <consortium name="Ensembl"/>
        </authorList>
    </citation>
    <scope>IDENTIFICATION</scope>
    <source>
        <strain evidence="3">Brown Norway</strain>
    </source>
</reference>
<reference evidence="3" key="2">
    <citation type="submission" date="2025-08" db="UniProtKB">
        <authorList>
            <consortium name="Ensembl"/>
        </authorList>
    </citation>
    <scope>IDENTIFICATION</scope>
    <source>
        <strain evidence="3">Brown Norway</strain>
    </source>
</reference>
<protein>
    <submittedName>
        <fullName evidence="3">Fibronectin type III domain containing 7</fullName>
    </submittedName>
</protein>
<dbReference type="InterPro" id="IPR013783">
    <property type="entry name" value="Ig-like_fold"/>
</dbReference>
<feature type="signal peptide" evidence="1">
    <location>
        <begin position="1"/>
        <end position="25"/>
    </location>
</feature>
<evidence type="ECO:0000313" key="4">
    <source>
        <dbReference type="Proteomes" id="UP000002494"/>
    </source>
</evidence>
<evidence type="ECO:0000256" key="1">
    <source>
        <dbReference type="SAM" id="SignalP"/>
    </source>
</evidence>
<dbReference type="RGD" id="1309189">
    <property type="gene designation" value="Fndc7"/>
</dbReference>
<dbReference type="Gene3D" id="2.60.40.10">
    <property type="entry name" value="Immunoglobulins"/>
    <property type="match status" value="3"/>
</dbReference>
<dbReference type="Proteomes" id="UP000002494">
    <property type="component" value="Chromosome 2"/>
</dbReference>
<dbReference type="Ensembl" id="ENSRNOT00000096434.2">
    <property type="protein sequence ID" value="ENSRNOP00000087264.1"/>
    <property type="gene ID" value="ENSRNOG00000020421.8"/>
</dbReference>
<dbReference type="AlphaFoldDB" id="A0A8I6AG81"/>
<dbReference type="InterPro" id="IPR003961">
    <property type="entry name" value="FN3_dom"/>
</dbReference>
<dbReference type="InterPro" id="IPR036116">
    <property type="entry name" value="FN3_sf"/>
</dbReference>
<evidence type="ECO:0000313" key="5">
    <source>
        <dbReference type="RGD" id="1309189"/>
    </source>
</evidence>
<feature type="domain" description="Fibronectin type-III" evidence="2">
    <location>
        <begin position="28"/>
        <end position="115"/>
    </location>
</feature>
<organism evidence="3 4">
    <name type="scientific">Rattus norvegicus</name>
    <name type="common">Rat</name>
    <dbReference type="NCBI Taxonomy" id="10116"/>
    <lineage>
        <taxon>Eukaryota</taxon>
        <taxon>Metazoa</taxon>
        <taxon>Chordata</taxon>
        <taxon>Craniata</taxon>
        <taxon>Vertebrata</taxon>
        <taxon>Euteleostomi</taxon>
        <taxon>Mammalia</taxon>
        <taxon>Eutheria</taxon>
        <taxon>Euarchontoglires</taxon>
        <taxon>Glires</taxon>
        <taxon>Rodentia</taxon>
        <taxon>Myomorpha</taxon>
        <taxon>Muroidea</taxon>
        <taxon>Muridae</taxon>
        <taxon>Murinae</taxon>
        <taxon>Rattus</taxon>
    </lineage>
</organism>
<name>A0A8I6AG81_RAT</name>
<dbReference type="AGR" id="RGD:1309189"/>
<dbReference type="SUPFAM" id="SSF49265">
    <property type="entry name" value="Fibronectin type III"/>
    <property type="match status" value="4"/>
</dbReference>
<dbReference type="Pfam" id="PF00041">
    <property type="entry name" value="fn3"/>
    <property type="match status" value="2"/>
</dbReference>
<feature type="domain" description="Fibronectin type-III" evidence="2">
    <location>
        <begin position="116"/>
        <end position="205"/>
    </location>
</feature>
<dbReference type="PROSITE" id="PS50853">
    <property type="entry name" value="FN3"/>
    <property type="match status" value="3"/>
</dbReference>
<dbReference type="SMART" id="SM00060">
    <property type="entry name" value="FN3"/>
    <property type="match status" value="4"/>
</dbReference>
<gene>
    <name evidence="3 5" type="primary">Fndc7</name>
</gene>
<dbReference type="CDD" id="cd00063">
    <property type="entry name" value="FN3"/>
    <property type="match status" value="3"/>
</dbReference>
<keyword evidence="1" id="KW-0732">Signal</keyword>
<feature type="chain" id="PRO_5035306839" evidence="1">
    <location>
        <begin position="26"/>
        <end position="651"/>
    </location>
</feature>
<evidence type="ECO:0000259" key="2">
    <source>
        <dbReference type="PROSITE" id="PS50853"/>
    </source>
</evidence>
<evidence type="ECO:0000313" key="3">
    <source>
        <dbReference type="Ensembl" id="ENSRNOP00000087264.1"/>
    </source>
</evidence>
<feature type="domain" description="Fibronectin type-III" evidence="2">
    <location>
        <begin position="288"/>
        <end position="373"/>
    </location>
</feature>
<dbReference type="GeneTree" id="ENSGT00390000004674"/>
<proteinExistence type="predicted"/>
<accession>A0A8I6AG81</accession>
<dbReference type="PANTHER" id="PTHR47135:SF1">
    <property type="entry name" value="FIBRONECTIN TYPE III DOMAIN-CONTAINING PROTEIN 7"/>
    <property type="match status" value="1"/>
</dbReference>
<keyword evidence="4" id="KW-1185">Reference proteome</keyword>
<reference evidence="3" key="1">
    <citation type="submission" date="2024-01" db="EMBL/GenBank/DDBJ databases">
        <title>GRCr8: a new rat reference genome assembly contstructed from accurate long reads and long range scaffolding.</title>
        <authorList>
            <person name="Doris P.A."/>
            <person name="Kalbfleisch T."/>
            <person name="Li K."/>
            <person name="Howe K."/>
            <person name="Wood J."/>
        </authorList>
    </citation>
    <scope>NUCLEOTIDE SEQUENCE [LARGE SCALE GENOMIC DNA]</scope>
    <source>
        <strain evidence="3">Brown Norway</strain>
    </source>
</reference>